<dbReference type="EMBL" id="CM001220">
    <property type="protein sequence ID" value="KEH29662.1"/>
    <property type="molecule type" value="Genomic_DNA"/>
</dbReference>
<dbReference type="EnsemblPlants" id="KEH29662">
    <property type="protein sequence ID" value="KEH29662"/>
    <property type="gene ID" value="MTR_4g046817"/>
</dbReference>
<dbReference type="Proteomes" id="UP000002051">
    <property type="component" value="Chromosome 4"/>
</dbReference>
<protein>
    <submittedName>
        <fullName evidence="1 2">Uncharacterized protein</fullName>
    </submittedName>
</protein>
<evidence type="ECO:0000313" key="2">
    <source>
        <dbReference type="EnsemblPlants" id="KEH29662"/>
    </source>
</evidence>
<proteinExistence type="predicted"/>
<reference evidence="2" key="3">
    <citation type="submission" date="2015-04" db="UniProtKB">
        <authorList>
            <consortium name="EnsemblPlants"/>
        </authorList>
    </citation>
    <scope>IDENTIFICATION</scope>
    <source>
        <strain evidence="2">cv. Jemalong A17</strain>
    </source>
</reference>
<dbReference type="PANTHER" id="PTHR36617:SF16">
    <property type="entry name" value="OS04G0516500 PROTEIN"/>
    <property type="match status" value="1"/>
</dbReference>
<organism evidence="1 3">
    <name type="scientific">Medicago truncatula</name>
    <name type="common">Barrel medic</name>
    <name type="synonym">Medicago tribuloides</name>
    <dbReference type="NCBI Taxonomy" id="3880"/>
    <lineage>
        <taxon>Eukaryota</taxon>
        <taxon>Viridiplantae</taxon>
        <taxon>Streptophyta</taxon>
        <taxon>Embryophyta</taxon>
        <taxon>Tracheophyta</taxon>
        <taxon>Spermatophyta</taxon>
        <taxon>Magnoliopsida</taxon>
        <taxon>eudicotyledons</taxon>
        <taxon>Gunneridae</taxon>
        <taxon>Pentapetalae</taxon>
        <taxon>rosids</taxon>
        <taxon>fabids</taxon>
        <taxon>Fabales</taxon>
        <taxon>Fabaceae</taxon>
        <taxon>Papilionoideae</taxon>
        <taxon>50 kb inversion clade</taxon>
        <taxon>NPAAA clade</taxon>
        <taxon>Hologalegina</taxon>
        <taxon>IRL clade</taxon>
        <taxon>Trifolieae</taxon>
        <taxon>Medicago</taxon>
    </lineage>
</organism>
<reference evidence="1 3" key="2">
    <citation type="journal article" date="2014" name="BMC Genomics">
        <title>An improved genome release (version Mt4.0) for the model legume Medicago truncatula.</title>
        <authorList>
            <person name="Tang H."/>
            <person name="Krishnakumar V."/>
            <person name="Bidwell S."/>
            <person name="Rosen B."/>
            <person name="Chan A."/>
            <person name="Zhou S."/>
            <person name="Gentzbittel L."/>
            <person name="Childs K.L."/>
            <person name="Yandell M."/>
            <person name="Gundlach H."/>
            <person name="Mayer K.F."/>
            <person name="Schwartz D.C."/>
            <person name="Town C.D."/>
        </authorList>
    </citation>
    <scope>GENOME REANNOTATION</scope>
    <source>
        <strain evidence="1">A17</strain>
        <strain evidence="2 3">cv. Jemalong A17</strain>
    </source>
</reference>
<sequence>MRKVGNGGDTSFWKDVWVTNEPLKEAFPRLLSLSLNQEVKVAEVCFEEGERWRLGWRRELFEWKKESLLLLIGRLNGVVLRDNVDRWYWKPEKEGVFS</sequence>
<name>A0A072UIZ5_MEDTR</name>
<keyword evidence="3" id="KW-1185">Reference proteome</keyword>
<reference evidence="1 3" key="1">
    <citation type="journal article" date="2011" name="Nature">
        <title>The Medicago genome provides insight into the evolution of rhizobial symbioses.</title>
        <authorList>
            <person name="Young N.D."/>
            <person name="Debelle F."/>
            <person name="Oldroyd G.E."/>
            <person name="Geurts R."/>
            <person name="Cannon S.B."/>
            <person name="Udvardi M.K."/>
            <person name="Benedito V.A."/>
            <person name="Mayer K.F."/>
            <person name="Gouzy J."/>
            <person name="Schoof H."/>
            <person name="Van de Peer Y."/>
            <person name="Proost S."/>
            <person name="Cook D.R."/>
            <person name="Meyers B.C."/>
            <person name="Spannagl M."/>
            <person name="Cheung F."/>
            <person name="De Mita S."/>
            <person name="Krishnakumar V."/>
            <person name="Gundlach H."/>
            <person name="Zhou S."/>
            <person name="Mudge J."/>
            <person name="Bharti A.K."/>
            <person name="Murray J.D."/>
            <person name="Naoumkina M.A."/>
            <person name="Rosen B."/>
            <person name="Silverstein K.A."/>
            <person name="Tang H."/>
            <person name="Rombauts S."/>
            <person name="Zhao P.X."/>
            <person name="Zhou P."/>
            <person name="Barbe V."/>
            <person name="Bardou P."/>
            <person name="Bechner M."/>
            <person name="Bellec A."/>
            <person name="Berger A."/>
            <person name="Berges H."/>
            <person name="Bidwell S."/>
            <person name="Bisseling T."/>
            <person name="Choisne N."/>
            <person name="Couloux A."/>
            <person name="Denny R."/>
            <person name="Deshpande S."/>
            <person name="Dai X."/>
            <person name="Doyle J.J."/>
            <person name="Dudez A.M."/>
            <person name="Farmer A.D."/>
            <person name="Fouteau S."/>
            <person name="Franken C."/>
            <person name="Gibelin C."/>
            <person name="Gish J."/>
            <person name="Goldstein S."/>
            <person name="Gonzalez A.J."/>
            <person name="Green P.J."/>
            <person name="Hallab A."/>
            <person name="Hartog M."/>
            <person name="Hua A."/>
            <person name="Humphray S.J."/>
            <person name="Jeong D.H."/>
            <person name="Jing Y."/>
            <person name="Jocker A."/>
            <person name="Kenton S.M."/>
            <person name="Kim D.J."/>
            <person name="Klee K."/>
            <person name="Lai H."/>
            <person name="Lang C."/>
            <person name="Lin S."/>
            <person name="Macmil S.L."/>
            <person name="Magdelenat G."/>
            <person name="Matthews L."/>
            <person name="McCorrison J."/>
            <person name="Monaghan E.L."/>
            <person name="Mun J.H."/>
            <person name="Najar F.Z."/>
            <person name="Nicholson C."/>
            <person name="Noirot C."/>
            <person name="O'Bleness M."/>
            <person name="Paule C.R."/>
            <person name="Poulain J."/>
            <person name="Prion F."/>
            <person name="Qin B."/>
            <person name="Qu C."/>
            <person name="Retzel E.F."/>
            <person name="Riddle C."/>
            <person name="Sallet E."/>
            <person name="Samain S."/>
            <person name="Samson N."/>
            <person name="Sanders I."/>
            <person name="Saurat O."/>
            <person name="Scarpelli C."/>
            <person name="Schiex T."/>
            <person name="Segurens B."/>
            <person name="Severin A.J."/>
            <person name="Sherrier D.J."/>
            <person name="Shi R."/>
            <person name="Sims S."/>
            <person name="Singer S.R."/>
            <person name="Sinharoy S."/>
            <person name="Sterck L."/>
            <person name="Viollet A."/>
            <person name="Wang B.B."/>
            <person name="Wang K."/>
            <person name="Wang M."/>
            <person name="Wang X."/>
            <person name="Warfsmann J."/>
            <person name="Weissenbach J."/>
            <person name="White D.D."/>
            <person name="White J.D."/>
            <person name="Wiley G.B."/>
            <person name="Wincker P."/>
            <person name="Xing Y."/>
            <person name="Yang L."/>
            <person name="Yao Z."/>
            <person name="Ying F."/>
            <person name="Zhai J."/>
            <person name="Zhou L."/>
            <person name="Zuber A."/>
            <person name="Denarie J."/>
            <person name="Dixon R.A."/>
            <person name="May G.D."/>
            <person name="Schwartz D.C."/>
            <person name="Rogers J."/>
            <person name="Quetier F."/>
            <person name="Town C.D."/>
            <person name="Roe B.A."/>
        </authorList>
    </citation>
    <scope>NUCLEOTIDE SEQUENCE [LARGE SCALE GENOMIC DNA]</scope>
    <source>
        <strain evidence="1">A17</strain>
        <strain evidence="2 3">cv. Jemalong A17</strain>
    </source>
</reference>
<evidence type="ECO:0000313" key="1">
    <source>
        <dbReference type="EMBL" id="KEH29662.1"/>
    </source>
</evidence>
<dbReference type="PANTHER" id="PTHR36617">
    <property type="entry name" value="PROTEIN, PUTATIVE-RELATED"/>
    <property type="match status" value="1"/>
</dbReference>
<evidence type="ECO:0000313" key="3">
    <source>
        <dbReference type="Proteomes" id="UP000002051"/>
    </source>
</evidence>
<dbReference type="AlphaFoldDB" id="A0A072UIZ5"/>
<dbReference type="HOGENOM" id="CLU_2336828_0_0_1"/>
<accession>A0A072UIZ5</accession>
<gene>
    <name evidence="1" type="ordered locus">MTR_4g046817</name>
</gene>